<evidence type="ECO:0000256" key="1">
    <source>
        <dbReference type="ARBA" id="ARBA00004613"/>
    </source>
</evidence>
<protein>
    <recommendedName>
        <fullName evidence="4">UPAR/Ly6 domain-containing protein</fullName>
    </recommendedName>
</protein>
<dbReference type="CDD" id="cd00117">
    <property type="entry name" value="TFP"/>
    <property type="match status" value="1"/>
</dbReference>
<dbReference type="Pfam" id="PF00021">
    <property type="entry name" value="UPAR_LY6"/>
    <property type="match status" value="2"/>
</dbReference>
<dbReference type="GO" id="GO:0005576">
    <property type="term" value="C:extracellular region"/>
    <property type="evidence" value="ECO:0007669"/>
    <property type="project" value="UniProtKB-SubCell"/>
</dbReference>
<dbReference type="PANTHER" id="PTHR20914:SF40">
    <property type="entry name" value="UROKINASE PLASMINOGEN ACTIVATOR SURFACE RECEPTOR-LIKE"/>
    <property type="match status" value="1"/>
</dbReference>
<name>A0AAV2ZNB6_PYXAD</name>
<proteinExistence type="predicted"/>
<organism evidence="5 6">
    <name type="scientific">Pyxicephalus adspersus</name>
    <name type="common">African bullfrog</name>
    <dbReference type="NCBI Taxonomy" id="30357"/>
    <lineage>
        <taxon>Eukaryota</taxon>
        <taxon>Metazoa</taxon>
        <taxon>Chordata</taxon>
        <taxon>Craniata</taxon>
        <taxon>Vertebrata</taxon>
        <taxon>Euteleostomi</taxon>
        <taxon>Amphibia</taxon>
        <taxon>Batrachia</taxon>
        <taxon>Anura</taxon>
        <taxon>Neobatrachia</taxon>
        <taxon>Ranoidea</taxon>
        <taxon>Pyxicephalidae</taxon>
        <taxon>Pyxicephalinae</taxon>
        <taxon>Pyxicephalus</taxon>
    </lineage>
</organism>
<dbReference type="Gene3D" id="2.10.60.10">
    <property type="entry name" value="CD59"/>
    <property type="match status" value="2"/>
</dbReference>
<dbReference type="Proteomes" id="UP001181693">
    <property type="component" value="Unassembled WGS sequence"/>
</dbReference>
<keyword evidence="6" id="KW-1185">Reference proteome</keyword>
<feature type="domain" description="UPAR/Ly6" evidence="4">
    <location>
        <begin position="19"/>
        <end position="100"/>
    </location>
</feature>
<evidence type="ECO:0000313" key="5">
    <source>
        <dbReference type="EMBL" id="DBA15864.1"/>
    </source>
</evidence>
<keyword evidence="3" id="KW-0732">Signal</keyword>
<evidence type="ECO:0000259" key="4">
    <source>
        <dbReference type="Pfam" id="PF00021"/>
    </source>
</evidence>
<feature type="chain" id="PRO_5043707869" description="UPAR/Ly6 domain-containing protein" evidence="3">
    <location>
        <begin position="20"/>
        <end position="193"/>
    </location>
</feature>
<feature type="signal peptide" evidence="3">
    <location>
        <begin position="1"/>
        <end position="19"/>
    </location>
</feature>
<evidence type="ECO:0000256" key="2">
    <source>
        <dbReference type="ARBA" id="ARBA00022525"/>
    </source>
</evidence>
<dbReference type="InterPro" id="IPR016054">
    <property type="entry name" value="LY6_UPA_recep-like"/>
</dbReference>
<dbReference type="PANTHER" id="PTHR20914">
    <property type="entry name" value="LY6/PLAUR DOMAIN-CONTAINING PROTEIN 8"/>
    <property type="match status" value="1"/>
</dbReference>
<comment type="caution">
    <text evidence="5">The sequence shown here is derived from an EMBL/GenBank/DDBJ whole genome shotgun (WGS) entry which is preliminary data.</text>
</comment>
<dbReference type="InterPro" id="IPR050918">
    <property type="entry name" value="CNF-like_PLA2_Inhibitor"/>
</dbReference>
<dbReference type="AlphaFoldDB" id="A0AAV2ZNB6"/>
<evidence type="ECO:0000256" key="3">
    <source>
        <dbReference type="SAM" id="SignalP"/>
    </source>
</evidence>
<reference evidence="5" key="1">
    <citation type="thesis" date="2020" institute="ProQuest LLC" country="789 East Eisenhower Parkway, Ann Arbor, MI, USA">
        <title>Comparative Genomics and Chromosome Evolution.</title>
        <authorList>
            <person name="Mudd A.B."/>
        </authorList>
    </citation>
    <scope>NUCLEOTIDE SEQUENCE</scope>
    <source>
        <strain evidence="5">1538</strain>
        <tissue evidence="5">Blood</tissue>
    </source>
</reference>
<feature type="domain" description="UPAR/Ly6" evidence="4">
    <location>
        <begin position="111"/>
        <end position="169"/>
    </location>
</feature>
<sequence length="193" mass="21223">MGTLLILPLLCVLLPAGLSLKCHQCSGYPYYCPESTEICTINQTSCMSQSFTVVENGRVQEWTYKGCSQGLRCNESVYVDQGYKKSYISSQCCISDMCNSDTYYVRVPVAALQCQTCQGNSTSCAISNLTTIQCAGMQDRCMTVTTVYFNVSSSDVVIKGCGTGNLCGRRLHYNSGGVKWQCQTSRNLEIFVN</sequence>
<dbReference type="SUPFAM" id="SSF57302">
    <property type="entry name" value="Snake toxin-like"/>
    <property type="match status" value="2"/>
</dbReference>
<dbReference type="EMBL" id="DYDO01000011">
    <property type="protein sequence ID" value="DBA15864.1"/>
    <property type="molecule type" value="Genomic_DNA"/>
</dbReference>
<keyword evidence="2" id="KW-0964">Secreted</keyword>
<evidence type="ECO:0000313" key="6">
    <source>
        <dbReference type="Proteomes" id="UP001181693"/>
    </source>
</evidence>
<dbReference type="InterPro" id="IPR045860">
    <property type="entry name" value="Snake_toxin-like_sf"/>
</dbReference>
<accession>A0AAV2ZNB6</accession>
<comment type="subcellular location">
    <subcellularLocation>
        <location evidence="1">Secreted</location>
    </subcellularLocation>
</comment>
<gene>
    <name evidence="5" type="ORF">GDO54_003320</name>
</gene>